<keyword evidence="4 8" id="KW-0812">Transmembrane</keyword>
<dbReference type="RefSeq" id="WP_192770949.1">
    <property type="nucleotide sequence ID" value="NZ_JADBEB010000001.1"/>
</dbReference>
<evidence type="ECO:0000256" key="2">
    <source>
        <dbReference type="ARBA" id="ARBA00022448"/>
    </source>
</evidence>
<evidence type="ECO:0000256" key="1">
    <source>
        <dbReference type="ARBA" id="ARBA00004429"/>
    </source>
</evidence>
<evidence type="ECO:0000313" key="10">
    <source>
        <dbReference type="EMBL" id="MBE1491974.1"/>
    </source>
</evidence>
<dbReference type="PANTHER" id="PTHR23513">
    <property type="entry name" value="INTEGRAL MEMBRANE EFFLUX PROTEIN-RELATED"/>
    <property type="match status" value="1"/>
</dbReference>
<feature type="transmembrane region" description="Helical" evidence="8">
    <location>
        <begin position="253"/>
        <end position="276"/>
    </location>
</feature>
<dbReference type="PANTHER" id="PTHR23513:SF9">
    <property type="entry name" value="ENTEROBACTIN EXPORTER ENTS"/>
    <property type="match status" value="1"/>
</dbReference>
<comment type="caution">
    <text evidence="10">The sequence shown here is derived from an EMBL/GenBank/DDBJ whole genome shotgun (WGS) entry which is preliminary data.</text>
</comment>
<keyword evidence="6 8" id="KW-0472">Membrane</keyword>
<evidence type="ECO:0000256" key="6">
    <source>
        <dbReference type="ARBA" id="ARBA00023136"/>
    </source>
</evidence>
<feature type="transmembrane region" description="Helical" evidence="8">
    <location>
        <begin position="199"/>
        <end position="219"/>
    </location>
</feature>
<evidence type="ECO:0000256" key="4">
    <source>
        <dbReference type="ARBA" id="ARBA00022692"/>
    </source>
</evidence>
<evidence type="ECO:0000256" key="7">
    <source>
        <dbReference type="SAM" id="MobiDB-lite"/>
    </source>
</evidence>
<evidence type="ECO:0000256" key="5">
    <source>
        <dbReference type="ARBA" id="ARBA00022989"/>
    </source>
</evidence>
<dbReference type="EMBL" id="JADBEB010000001">
    <property type="protein sequence ID" value="MBE1491974.1"/>
    <property type="molecule type" value="Genomic_DNA"/>
</dbReference>
<feature type="region of interest" description="Disordered" evidence="7">
    <location>
        <begin position="1"/>
        <end position="36"/>
    </location>
</feature>
<protein>
    <submittedName>
        <fullName evidence="10">MFS family permease</fullName>
    </submittedName>
</protein>
<sequence length="443" mass="46725">MSLVEEPARQAGAGNSPVGEPPGAAGTGRERTGPPPLRRNRDFLLLWTAAAGTQVGARITAIAYPLLVLWYTGSATQAGFVGSAALLPHLLVQLPAGAFVDRWDRRRLMILCDLGCLAATGSVALAVYLDRVWLPQLMLVAFVQTSLTIFYQLAERAAVRHLVTPEQLPTALTQNETRGRAAVLIGQPIGGLLFSLTRWAPFVVTTIAHLGSLVALLLIRRDFQHARPPRRTSLRADIAEGVRWMWGQRFLRTVMGFVAVSNAVFQALTLTLMIIVRNDGGSAAVVGIVIGVSGVGGMLGALCGMWWMRRATLRALVVGGLAAWAVTVPAMAFTSDPVVLAVLFAANSYVGGLFNVVGGVYMVQIAPDALMGRVGGVATLLASGANFLGVLAGGLLLASFGVRSTVLGLGAVMALLVLLAVLSPSVRAIADTEQNARLVRKRA</sequence>
<feature type="domain" description="Major facilitator superfamily (MFS) profile" evidence="9">
    <location>
        <begin position="42"/>
        <end position="428"/>
    </location>
</feature>
<gene>
    <name evidence="10" type="ORF">H4W31_007612</name>
</gene>
<dbReference type="Pfam" id="PF05977">
    <property type="entry name" value="MFS_3"/>
    <property type="match status" value="1"/>
</dbReference>
<evidence type="ECO:0000313" key="11">
    <source>
        <dbReference type="Proteomes" id="UP000649753"/>
    </source>
</evidence>
<feature type="transmembrane region" description="Helical" evidence="8">
    <location>
        <begin position="339"/>
        <end position="363"/>
    </location>
</feature>
<dbReference type="PROSITE" id="PS50850">
    <property type="entry name" value="MFS"/>
    <property type="match status" value="1"/>
</dbReference>
<feature type="transmembrane region" description="Helical" evidence="8">
    <location>
        <begin position="315"/>
        <end position="333"/>
    </location>
</feature>
<name>A0A927MCI9_9ACTN</name>
<comment type="subcellular location">
    <subcellularLocation>
        <location evidence="1">Cell inner membrane</location>
        <topology evidence="1">Multi-pass membrane protein</topology>
    </subcellularLocation>
</comment>
<feature type="transmembrane region" description="Helical" evidence="8">
    <location>
        <begin position="77"/>
        <end position="96"/>
    </location>
</feature>
<evidence type="ECO:0000259" key="9">
    <source>
        <dbReference type="PROSITE" id="PS50850"/>
    </source>
</evidence>
<dbReference type="InterPro" id="IPR010290">
    <property type="entry name" value="TM_effector"/>
</dbReference>
<dbReference type="GO" id="GO:0022857">
    <property type="term" value="F:transmembrane transporter activity"/>
    <property type="evidence" value="ECO:0007669"/>
    <property type="project" value="InterPro"/>
</dbReference>
<dbReference type="AlphaFoldDB" id="A0A927MCI9"/>
<feature type="transmembrane region" description="Helical" evidence="8">
    <location>
        <begin position="406"/>
        <end position="430"/>
    </location>
</feature>
<feature type="transmembrane region" description="Helical" evidence="8">
    <location>
        <begin position="44"/>
        <end position="71"/>
    </location>
</feature>
<dbReference type="SUPFAM" id="SSF103473">
    <property type="entry name" value="MFS general substrate transporter"/>
    <property type="match status" value="1"/>
</dbReference>
<organism evidence="10 11">
    <name type="scientific">Plantactinospora soyae</name>
    <dbReference type="NCBI Taxonomy" id="1544732"/>
    <lineage>
        <taxon>Bacteria</taxon>
        <taxon>Bacillati</taxon>
        <taxon>Actinomycetota</taxon>
        <taxon>Actinomycetes</taxon>
        <taxon>Micromonosporales</taxon>
        <taxon>Micromonosporaceae</taxon>
        <taxon>Plantactinospora</taxon>
    </lineage>
</organism>
<dbReference type="GO" id="GO:0005886">
    <property type="term" value="C:plasma membrane"/>
    <property type="evidence" value="ECO:0007669"/>
    <property type="project" value="UniProtKB-SubCell"/>
</dbReference>
<feature type="transmembrane region" description="Helical" evidence="8">
    <location>
        <begin position="108"/>
        <end position="129"/>
    </location>
</feature>
<keyword evidence="11" id="KW-1185">Reference proteome</keyword>
<evidence type="ECO:0000256" key="8">
    <source>
        <dbReference type="SAM" id="Phobius"/>
    </source>
</evidence>
<proteinExistence type="predicted"/>
<dbReference type="InterPro" id="IPR036259">
    <property type="entry name" value="MFS_trans_sf"/>
</dbReference>
<keyword evidence="3" id="KW-1003">Cell membrane</keyword>
<evidence type="ECO:0000256" key="3">
    <source>
        <dbReference type="ARBA" id="ARBA00022475"/>
    </source>
</evidence>
<accession>A0A927MCI9</accession>
<dbReference type="CDD" id="cd06173">
    <property type="entry name" value="MFS_MefA_like"/>
    <property type="match status" value="1"/>
</dbReference>
<dbReference type="InterPro" id="IPR020846">
    <property type="entry name" value="MFS_dom"/>
</dbReference>
<keyword evidence="5 8" id="KW-1133">Transmembrane helix</keyword>
<dbReference type="Gene3D" id="1.20.1250.20">
    <property type="entry name" value="MFS general substrate transporter like domains"/>
    <property type="match status" value="1"/>
</dbReference>
<feature type="transmembrane region" description="Helical" evidence="8">
    <location>
        <begin position="282"/>
        <end position="308"/>
    </location>
</feature>
<dbReference type="Proteomes" id="UP000649753">
    <property type="component" value="Unassembled WGS sequence"/>
</dbReference>
<reference evidence="10" key="1">
    <citation type="submission" date="2020-10" db="EMBL/GenBank/DDBJ databases">
        <title>Sequencing the genomes of 1000 actinobacteria strains.</title>
        <authorList>
            <person name="Klenk H.-P."/>
        </authorList>
    </citation>
    <scope>NUCLEOTIDE SEQUENCE</scope>
    <source>
        <strain evidence="10">DSM 46832</strain>
    </source>
</reference>
<keyword evidence="2" id="KW-0813">Transport</keyword>
<feature type="transmembrane region" description="Helical" evidence="8">
    <location>
        <begin position="375"/>
        <end position="400"/>
    </location>
</feature>